<accession>A0ACC3AYB3</accession>
<evidence type="ECO:0000313" key="1">
    <source>
        <dbReference type="EMBL" id="KAK1142919.1"/>
    </source>
</evidence>
<proteinExistence type="predicted"/>
<evidence type="ECO:0000313" key="2">
    <source>
        <dbReference type="Proteomes" id="UP001177260"/>
    </source>
</evidence>
<organism evidence="1 2">
    <name type="scientific">Aspergillus melleus</name>
    <dbReference type="NCBI Taxonomy" id="138277"/>
    <lineage>
        <taxon>Eukaryota</taxon>
        <taxon>Fungi</taxon>
        <taxon>Dikarya</taxon>
        <taxon>Ascomycota</taxon>
        <taxon>Pezizomycotina</taxon>
        <taxon>Eurotiomycetes</taxon>
        <taxon>Eurotiomycetidae</taxon>
        <taxon>Eurotiales</taxon>
        <taxon>Aspergillaceae</taxon>
        <taxon>Aspergillus</taxon>
        <taxon>Aspergillus subgen. Circumdati</taxon>
    </lineage>
</organism>
<protein>
    <submittedName>
        <fullName evidence="1">Uncharacterized protein</fullName>
    </submittedName>
</protein>
<name>A0ACC3AYB3_9EURO</name>
<dbReference type="EMBL" id="JAOPJF010000045">
    <property type="protein sequence ID" value="KAK1142919.1"/>
    <property type="molecule type" value="Genomic_DNA"/>
</dbReference>
<sequence>MLLTRVLYLDRSVAIWTGWLQASEWTDINHIHLILCTAISKPTTLLLDLTYDIDKESEDEIRAKNTKGNELNEADEPFPLDDRTIISATSPTNARAVLVDLGCASTPASSWRNKYGYPVPYRAPEVVVRGDVALGCLIFQIMTGAPLFVIEGWGDPDQTNIEHIYAFIEMLGPLPKYLRDFWPAADEHVNMDGELLQPFPEDERALPLAESIREEYHKGMSEGELLAFVEFMAMMIRFDPEERALTETLLKHRWITEIEVDI</sequence>
<keyword evidence="2" id="KW-1185">Reference proteome</keyword>
<dbReference type="Proteomes" id="UP001177260">
    <property type="component" value="Unassembled WGS sequence"/>
</dbReference>
<reference evidence="1 2" key="1">
    <citation type="journal article" date="2023" name="ACS Omega">
        <title>Identification of the Neoaspergillic Acid Biosynthesis Gene Cluster by Establishing an In Vitro CRISPR-Ribonucleoprotein Genetic System in Aspergillus melleus.</title>
        <authorList>
            <person name="Yuan B."/>
            <person name="Grau M.F."/>
            <person name="Murata R.M."/>
            <person name="Torok T."/>
            <person name="Venkateswaran K."/>
            <person name="Stajich J.E."/>
            <person name="Wang C.C.C."/>
        </authorList>
    </citation>
    <scope>NUCLEOTIDE SEQUENCE [LARGE SCALE GENOMIC DNA]</scope>
    <source>
        <strain evidence="1 2">IMV 1140</strain>
    </source>
</reference>
<comment type="caution">
    <text evidence="1">The sequence shown here is derived from an EMBL/GenBank/DDBJ whole genome shotgun (WGS) entry which is preliminary data.</text>
</comment>
<gene>
    <name evidence="1" type="ORF">N8T08_007160</name>
</gene>